<dbReference type="GO" id="GO:0032049">
    <property type="term" value="P:cardiolipin biosynthetic process"/>
    <property type="evidence" value="ECO:0007669"/>
    <property type="project" value="UniProtKB-ARBA"/>
</dbReference>
<dbReference type="InterPro" id="IPR001736">
    <property type="entry name" value="PLipase_D/transphosphatidylase"/>
</dbReference>
<evidence type="ECO:0000313" key="2">
    <source>
        <dbReference type="EMBL" id="QOV88529.1"/>
    </source>
</evidence>
<dbReference type="GO" id="GO:0016020">
    <property type="term" value="C:membrane"/>
    <property type="evidence" value="ECO:0007669"/>
    <property type="project" value="TreeGrafter"/>
</dbReference>
<accession>A0A7M2WSY1</accession>
<dbReference type="SUPFAM" id="SSF56024">
    <property type="entry name" value="Phospholipase D/nuclease"/>
    <property type="match status" value="2"/>
</dbReference>
<gene>
    <name evidence="2" type="ORF">IPV69_20125</name>
</gene>
<dbReference type="Proteomes" id="UP000593765">
    <property type="component" value="Chromosome"/>
</dbReference>
<protein>
    <submittedName>
        <fullName evidence="2">Cardiolipin synthase B</fullName>
    </submittedName>
</protein>
<dbReference type="PROSITE" id="PS50035">
    <property type="entry name" value="PLD"/>
    <property type="match status" value="2"/>
</dbReference>
<dbReference type="GO" id="GO:0008808">
    <property type="term" value="F:cardiolipin synthase activity"/>
    <property type="evidence" value="ECO:0007669"/>
    <property type="project" value="TreeGrafter"/>
</dbReference>
<dbReference type="CDD" id="cd09110">
    <property type="entry name" value="PLDc_CLS_1"/>
    <property type="match status" value="1"/>
</dbReference>
<dbReference type="Gene3D" id="3.30.870.10">
    <property type="entry name" value="Endonuclease Chain A"/>
    <property type="match status" value="2"/>
</dbReference>
<dbReference type="KEGG" id="hbs:IPV69_20125"/>
<dbReference type="CDD" id="cd09159">
    <property type="entry name" value="PLDc_ybhO_like_2"/>
    <property type="match status" value="1"/>
</dbReference>
<feature type="domain" description="PLD phosphodiesterase" evidence="1">
    <location>
        <begin position="340"/>
        <end position="367"/>
    </location>
</feature>
<evidence type="ECO:0000313" key="3">
    <source>
        <dbReference type="Proteomes" id="UP000593765"/>
    </source>
</evidence>
<dbReference type="PANTHER" id="PTHR21248:SF22">
    <property type="entry name" value="PHOSPHOLIPASE D"/>
    <property type="match status" value="1"/>
</dbReference>
<dbReference type="AlphaFoldDB" id="A0A7M2WSY1"/>
<dbReference type="SMART" id="SM00155">
    <property type="entry name" value="PLDc"/>
    <property type="match status" value="2"/>
</dbReference>
<dbReference type="Pfam" id="PF13091">
    <property type="entry name" value="PLDc_2"/>
    <property type="match status" value="2"/>
</dbReference>
<reference evidence="2 3" key="1">
    <citation type="submission" date="2020-10" db="EMBL/GenBank/DDBJ databases">
        <title>Wide distribution of Phycisphaera-like planctomycetes from WD2101 soil group in peatlands and genome analysis of the first cultivated representative.</title>
        <authorList>
            <person name="Dedysh S.N."/>
            <person name="Beletsky A.V."/>
            <person name="Ivanova A."/>
            <person name="Kulichevskaya I.S."/>
            <person name="Suzina N.E."/>
            <person name="Philippov D.A."/>
            <person name="Rakitin A.L."/>
            <person name="Mardanov A.V."/>
            <person name="Ravin N.V."/>
        </authorList>
    </citation>
    <scope>NUCLEOTIDE SEQUENCE [LARGE SCALE GENOMIC DNA]</scope>
    <source>
        <strain evidence="2 3">M1803</strain>
    </source>
</reference>
<organism evidence="2 3">
    <name type="scientific">Humisphaera borealis</name>
    <dbReference type="NCBI Taxonomy" id="2807512"/>
    <lineage>
        <taxon>Bacteria</taxon>
        <taxon>Pseudomonadati</taxon>
        <taxon>Planctomycetota</taxon>
        <taxon>Phycisphaerae</taxon>
        <taxon>Tepidisphaerales</taxon>
        <taxon>Tepidisphaeraceae</taxon>
        <taxon>Humisphaera</taxon>
    </lineage>
</organism>
<dbReference type="InterPro" id="IPR025202">
    <property type="entry name" value="PLD-like_dom"/>
</dbReference>
<dbReference type="PANTHER" id="PTHR21248">
    <property type="entry name" value="CARDIOLIPIN SYNTHASE"/>
    <property type="match status" value="1"/>
</dbReference>
<feature type="domain" description="PLD phosphodiesterase" evidence="1">
    <location>
        <begin position="163"/>
        <end position="190"/>
    </location>
</feature>
<proteinExistence type="predicted"/>
<keyword evidence="3" id="KW-1185">Reference proteome</keyword>
<dbReference type="EMBL" id="CP063458">
    <property type="protein sequence ID" value="QOV88529.1"/>
    <property type="molecule type" value="Genomic_DNA"/>
</dbReference>
<name>A0A7M2WSY1_9BACT</name>
<dbReference type="RefSeq" id="WP_206291516.1">
    <property type="nucleotide sequence ID" value="NZ_CP063458.1"/>
</dbReference>
<sequence length="427" mass="47344">MAESTTAVTRVVTTIGTAGAVAVGGRGLPPGYPYKIESLYGIEDPQFLRTMGFLLGPPMVGGNNVDTLVNGDQIFPAMLEAIESAEKSITLETFIYWEGEVGEKFSRKLADRAKAGVKVHILIDAVGSNKLDDDYVKRMTDAGCDVELYNPLRKSDVLSFGRLNHRTHRKILVIDGKLGFTGGVGIADEWLGNAQDEDHWRDNQYRITGPVVASLQAAFADHWIEATGKVIHGDHYFPLLAETGHKLGQVFKSGPGGGGESMQLMYLLSFAAARKRILLGTAYLVPDQLTINCLIEARQRGVQVQIVIPGTTTDKMITLHASRACWGQMLEAGIEIYLYERTMYHCKLMVVDGLWTSVGSSNLDNRGFRLNGEANLNVFDADLAQVQERLFDDDLKHCHQVTLDEWKKRPMTEKLKEKFARAARWQL</sequence>
<evidence type="ECO:0000259" key="1">
    <source>
        <dbReference type="PROSITE" id="PS50035"/>
    </source>
</evidence>